<dbReference type="Proteomes" id="UP000697710">
    <property type="component" value="Unassembled WGS sequence"/>
</dbReference>
<name>A0A956M235_UNCEI</name>
<reference evidence="2" key="2">
    <citation type="journal article" date="2021" name="Microbiome">
        <title>Successional dynamics and alternative stable states in a saline activated sludge microbial community over 9 years.</title>
        <authorList>
            <person name="Wang Y."/>
            <person name="Ye J."/>
            <person name="Ju F."/>
            <person name="Liu L."/>
            <person name="Boyd J.A."/>
            <person name="Deng Y."/>
            <person name="Parks D.H."/>
            <person name="Jiang X."/>
            <person name="Yin X."/>
            <person name="Woodcroft B.J."/>
            <person name="Tyson G.W."/>
            <person name="Hugenholtz P."/>
            <person name="Polz M.F."/>
            <person name="Zhang T."/>
        </authorList>
    </citation>
    <scope>NUCLEOTIDE SEQUENCE</scope>
    <source>
        <strain evidence="2">HKST-UBA01</strain>
    </source>
</reference>
<feature type="signal peptide" evidence="1">
    <location>
        <begin position="1"/>
        <end position="20"/>
    </location>
</feature>
<dbReference type="EMBL" id="JAGQHR010000853">
    <property type="protein sequence ID" value="MCA9729814.1"/>
    <property type="molecule type" value="Genomic_DNA"/>
</dbReference>
<dbReference type="AlphaFoldDB" id="A0A956M235"/>
<evidence type="ECO:0008006" key="4">
    <source>
        <dbReference type="Google" id="ProtNLM"/>
    </source>
</evidence>
<evidence type="ECO:0000256" key="1">
    <source>
        <dbReference type="SAM" id="SignalP"/>
    </source>
</evidence>
<evidence type="ECO:0000313" key="2">
    <source>
        <dbReference type="EMBL" id="MCA9729814.1"/>
    </source>
</evidence>
<reference evidence="2" key="1">
    <citation type="submission" date="2020-04" db="EMBL/GenBank/DDBJ databases">
        <authorList>
            <person name="Zhang T."/>
        </authorList>
    </citation>
    <scope>NUCLEOTIDE SEQUENCE</scope>
    <source>
        <strain evidence="2">HKST-UBA01</strain>
    </source>
</reference>
<dbReference type="Gene3D" id="2.60.120.260">
    <property type="entry name" value="Galactose-binding domain-like"/>
    <property type="match status" value="1"/>
</dbReference>
<evidence type="ECO:0000313" key="3">
    <source>
        <dbReference type="Proteomes" id="UP000697710"/>
    </source>
</evidence>
<protein>
    <recommendedName>
        <fullName evidence="4">P/Homo B domain-containing protein</fullName>
    </recommendedName>
</protein>
<feature type="chain" id="PRO_5037694192" description="P/Homo B domain-containing protein" evidence="1">
    <location>
        <begin position="21"/>
        <end position="206"/>
    </location>
</feature>
<comment type="caution">
    <text evidence="2">The sequence shown here is derived from an EMBL/GenBank/DDBJ whole genome shotgun (WGS) entry which is preliminary data.</text>
</comment>
<organism evidence="2 3">
    <name type="scientific">Eiseniibacteriota bacterium</name>
    <dbReference type="NCBI Taxonomy" id="2212470"/>
    <lineage>
        <taxon>Bacteria</taxon>
        <taxon>Candidatus Eiseniibacteriota</taxon>
    </lineage>
</organism>
<sequence>MSRTLVLLMVGSLYASPVLGWTSSTPVVNSNSAEGTCRCPEGISVEKQWCDTFGARNGALIPDGTHDGLALGPQSSSAGDLTDTVTLSIDLSHPHVSDLSLTLAYDANGDGVVDASSPVELYLARRSPDGPEAWFCTDRMDGTYYFRDLDWKESGADADFAVFADLPSGGAWYLTVVDSTEGDVGVVRSWNVTEGTRSQHAQVSAR</sequence>
<accession>A0A956M235</accession>
<keyword evidence="1" id="KW-0732">Signal</keyword>
<proteinExistence type="predicted"/>
<gene>
    <name evidence="2" type="ORF">KC729_19175</name>
</gene>